<dbReference type="RefSeq" id="XP_013349903.1">
    <property type="nucleotide sequence ID" value="XM_013494449.1"/>
</dbReference>
<dbReference type="GO" id="GO:0005829">
    <property type="term" value="C:cytosol"/>
    <property type="evidence" value="ECO:0007669"/>
    <property type="project" value="TreeGrafter"/>
</dbReference>
<dbReference type="Proteomes" id="UP000030744">
    <property type="component" value="Unassembled WGS sequence"/>
</dbReference>
<dbReference type="EMBL" id="HG679366">
    <property type="protein sequence ID" value="CDJ27325.1"/>
    <property type="molecule type" value="Genomic_DNA"/>
</dbReference>
<evidence type="ECO:0000259" key="1">
    <source>
        <dbReference type="Pfam" id="PF02897"/>
    </source>
</evidence>
<dbReference type="Gene3D" id="3.40.50.1820">
    <property type="entry name" value="alpha/beta hydrolase"/>
    <property type="match status" value="1"/>
</dbReference>
<dbReference type="AlphaFoldDB" id="U6JPB6"/>
<evidence type="ECO:0000313" key="2">
    <source>
        <dbReference type="EMBL" id="CDJ27325.1"/>
    </source>
</evidence>
<dbReference type="InterPro" id="IPR023302">
    <property type="entry name" value="Pept_S9A_N"/>
</dbReference>
<protein>
    <recommendedName>
        <fullName evidence="1">Peptidase S9A N-terminal domain-containing protein</fullName>
    </recommendedName>
</protein>
<dbReference type="InterPro" id="IPR051167">
    <property type="entry name" value="Prolyl_oligopep/macrocyclase"/>
</dbReference>
<dbReference type="Pfam" id="PF02897">
    <property type="entry name" value="Peptidase_S9_N"/>
    <property type="match status" value="1"/>
</dbReference>
<feature type="domain" description="Peptidase S9A N-terminal" evidence="1">
    <location>
        <begin position="10"/>
        <end position="326"/>
    </location>
</feature>
<accession>U6JPB6</accession>
<dbReference type="InterPro" id="IPR029058">
    <property type="entry name" value="AB_hydrolase_fold"/>
</dbReference>
<reference evidence="2" key="1">
    <citation type="submission" date="2013-10" db="EMBL/GenBank/DDBJ databases">
        <title>Genomic analysis of the causative agents of coccidiosis in chickens.</title>
        <authorList>
            <person name="Reid A.J."/>
            <person name="Blake D."/>
            <person name="Billington K."/>
            <person name="Browne H."/>
            <person name="Dunn M."/>
            <person name="Hung S."/>
            <person name="Kawahara F."/>
            <person name="Miranda-Saavedra D."/>
            <person name="Mourier T."/>
            <person name="Nagra H."/>
            <person name="Otto T.D."/>
            <person name="Rawlings N."/>
            <person name="Sanchez A."/>
            <person name="Sanders M."/>
            <person name="Subramaniam C."/>
            <person name="Tay Y."/>
            <person name="Dear P."/>
            <person name="Doerig C."/>
            <person name="Gruber A."/>
            <person name="Parkinson J."/>
            <person name="Shirley M."/>
            <person name="Wan K.L."/>
            <person name="Berriman M."/>
            <person name="Tomley F."/>
            <person name="Pain A."/>
        </authorList>
    </citation>
    <scope>NUCLEOTIDE SEQUENCE [LARGE SCALE GENOMIC DNA]</scope>
    <source>
        <strain evidence="2">Houghton</strain>
    </source>
</reference>
<dbReference type="VEuPathDB" id="ToxoDB:EMH_0030780"/>
<evidence type="ECO:0000313" key="3">
    <source>
        <dbReference type="Proteomes" id="UP000030744"/>
    </source>
</evidence>
<name>U6JPB6_9EIME</name>
<dbReference type="Gene3D" id="2.130.10.120">
    <property type="entry name" value="Prolyl oligopeptidase, N-terminal domain"/>
    <property type="match status" value="1"/>
</dbReference>
<proteinExistence type="predicted"/>
<dbReference type="OrthoDB" id="248387at2759"/>
<dbReference type="GeneID" id="25377899"/>
<dbReference type="SUPFAM" id="SSF50993">
    <property type="entry name" value="Peptidase/esterase 'gauge' domain"/>
    <property type="match status" value="1"/>
</dbReference>
<dbReference type="GO" id="GO:0004252">
    <property type="term" value="F:serine-type endopeptidase activity"/>
    <property type="evidence" value="ECO:0007669"/>
    <property type="project" value="InterPro"/>
</dbReference>
<dbReference type="PANTHER" id="PTHR42881">
    <property type="entry name" value="PROLYL ENDOPEPTIDASE"/>
    <property type="match status" value="1"/>
</dbReference>
<reference evidence="2" key="2">
    <citation type="submission" date="2013-10" db="EMBL/GenBank/DDBJ databases">
        <authorList>
            <person name="Aslett M."/>
        </authorList>
    </citation>
    <scope>NUCLEOTIDE SEQUENCE [LARGE SCALE GENOMIC DNA]</scope>
    <source>
        <strain evidence="2">Houghton</strain>
    </source>
</reference>
<gene>
    <name evidence="2" type="ORF">EMH_0030780</name>
</gene>
<keyword evidence="3" id="KW-1185">Reference proteome</keyword>
<dbReference type="PANTHER" id="PTHR42881:SF2">
    <property type="entry name" value="PROLYL ENDOPEPTIDASE"/>
    <property type="match status" value="1"/>
</dbReference>
<sequence length="330" mass="37306">MVPKAMLSYPQARRGQEVEDHFGTSVADPYRWLEDPESEETKAFVAAENEVSEKYLNTPIRDQILKALTKFQDYPKFGTPFKEGDFWYSWRNAGLQNQSILHRHTDKKGESSEVFLDPNSWTEDGTASVGSFKFTADGSLMAYARGDKGSDWRTIYIVDVATGKTLEDRLHHAKFTSLQWVGNKYLFYNRYDVPEGADANGLENTQNEFQKLYCHEVGTPQTQDVLVLEFPTEPTWMAHATVTDDEKFVVASISRSCEPTNKLWIAALPAAGAPISAFKELQWVKVADDFEAGFEYVANDEGVFLFTTNRDAPKNKIVKVDIAKPVEVVD</sequence>
<dbReference type="GO" id="GO:0070012">
    <property type="term" value="F:oligopeptidase activity"/>
    <property type="evidence" value="ECO:0007669"/>
    <property type="project" value="TreeGrafter"/>
</dbReference>
<organism evidence="2 3">
    <name type="scientific">Eimeria mitis</name>
    <dbReference type="NCBI Taxonomy" id="44415"/>
    <lineage>
        <taxon>Eukaryota</taxon>
        <taxon>Sar</taxon>
        <taxon>Alveolata</taxon>
        <taxon>Apicomplexa</taxon>
        <taxon>Conoidasida</taxon>
        <taxon>Coccidia</taxon>
        <taxon>Eucoccidiorida</taxon>
        <taxon>Eimeriorina</taxon>
        <taxon>Eimeriidae</taxon>
        <taxon>Eimeria</taxon>
    </lineage>
</organism>